<evidence type="ECO:0008006" key="10">
    <source>
        <dbReference type="Google" id="ProtNLM"/>
    </source>
</evidence>
<organism evidence="8 9">
    <name type="scientific">Kocuria tytonis</name>
    <dbReference type="NCBI Taxonomy" id="2054280"/>
    <lineage>
        <taxon>Bacteria</taxon>
        <taxon>Bacillati</taxon>
        <taxon>Actinomycetota</taxon>
        <taxon>Actinomycetes</taxon>
        <taxon>Micrococcales</taxon>
        <taxon>Micrococcaceae</taxon>
        <taxon>Kocuria</taxon>
    </lineage>
</organism>
<keyword evidence="9" id="KW-1185">Reference proteome</keyword>
<evidence type="ECO:0000259" key="7">
    <source>
        <dbReference type="Pfam" id="PF02776"/>
    </source>
</evidence>
<dbReference type="CDD" id="cd07035">
    <property type="entry name" value="TPP_PYR_POX_like"/>
    <property type="match status" value="1"/>
</dbReference>
<dbReference type="CDD" id="cd00568">
    <property type="entry name" value="TPP_enzymes"/>
    <property type="match status" value="1"/>
</dbReference>
<feature type="compositionally biased region" description="Low complexity" evidence="4">
    <location>
        <begin position="1"/>
        <end position="14"/>
    </location>
</feature>
<dbReference type="OrthoDB" id="4494979at2"/>
<reference evidence="8 9" key="1">
    <citation type="submission" date="2018-10" db="EMBL/GenBank/DDBJ databases">
        <title>Kocuria tytouropygialis sp. nov., isolated from the uropygial gland of an American barn owl (Tyto furcata).</title>
        <authorList>
            <person name="Braun M.S."/>
            <person name="Wang E."/>
            <person name="Zimmermann S."/>
            <person name="Wagner H."/>
            <person name="Wink M."/>
        </authorList>
    </citation>
    <scope>NUCLEOTIDE SEQUENCE [LARGE SCALE GENOMIC DNA]</scope>
    <source>
        <strain evidence="8 9">442</strain>
    </source>
</reference>
<dbReference type="InterPro" id="IPR012000">
    <property type="entry name" value="Thiamin_PyroP_enz_cen_dom"/>
</dbReference>
<evidence type="ECO:0000256" key="4">
    <source>
        <dbReference type="SAM" id="MobiDB-lite"/>
    </source>
</evidence>
<dbReference type="GO" id="GO:0000287">
    <property type="term" value="F:magnesium ion binding"/>
    <property type="evidence" value="ECO:0007669"/>
    <property type="project" value="InterPro"/>
</dbReference>
<dbReference type="GO" id="GO:0005948">
    <property type="term" value="C:acetolactate synthase complex"/>
    <property type="evidence" value="ECO:0007669"/>
    <property type="project" value="TreeGrafter"/>
</dbReference>
<dbReference type="InterPro" id="IPR012001">
    <property type="entry name" value="Thiamin_PyroP_enz_TPP-bd_dom"/>
</dbReference>
<dbReference type="SUPFAM" id="SSF52467">
    <property type="entry name" value="DHS-like NAD/FAD-binding domain"/>
    <property type="match status" value="1"/>
</dbReference>
<dbReference type="Pfam" id="PF02775">
    <property type="entry name" value="TPP_enzyme_C"/>
    <property type="match status" value="1"/>
</dbReference>
<feature type="domain" description="Thiamine pyrophosphate enzyme TPP-binding" evidence="6">
    <location>
        <begin position="405"/>
        <end position="539"/>
    </location>
</feature>
<dbReference type="RefSeq" id="WP_121031862.1">
    <property type="nucleotide sequence ID" value="NZ_PNJG02000004.1"/>
</dbReference>
<dbReference type="NCBIfam" id="NF006122">
    <property type="entry name" value="PRK08266.1"/>
    <property type="match status" value="1"/>
</dbReference>
<evidence type="ECO:0000256" key="1">
    <source>
        <dbReference type="ARBA" id="ARBA00007812"/>
    </source>
</evidence>
<dbReference type="Gene3D" id="3.40.50.970">
    <property type="match status" value="2"/>
</dbReference>
<dbReference type="GO" id="GO:0003984">
    <property type="term" value="F:acetolactate synthase activity"/>
    <property type="evidence" value="ECO:0007669"/>
    <property type="project" value="TreeGrafter"/>
</dbReference>
<dbReference type="InterPro" id="IPR045229">
    <property type="entry name" value="TPP_enz"/>
</dbReference>
<dbReference type="GO" id="GO:0009099">
    <property type="term" value="P:L-valine biosynthetic process"/>
    <property type="evidence" value="ECO:0007669"/>
    <property type="project" value="TreeGrafter"/>
</dbReference>
<dbReference type="Gene3D" id="3.40.50.1220">
    <property type="entry name" value="TPP-binding domain"/>
    <property type="match status" value="1"/>
</dbReference>
<proteinExistence type="inferred from homology"/>
<evidence type="ECO:0000256" key="2">
    <source>
        <dbReference type="ARBA" id="ARBA00023052"/>
    </source>
</evidence>
<gene>
    <name evidence="8" type="ORF">C1C97_011130</name>
</gene>
<dbReference type="EMBL" id="PNJG02000004">
    <property type="protein sequence ID" value="RKQ33747.1"/>
    <property type="molecule type" value="Genomic_DNA"/>
</dbReference>
<dbReference type="Proteomes" id="UP000249516">
    <property type="component" value="Unassembled WGS sequence"/>
</dbReference>
<dbReference type="SUPFAM" id="SSF52518">
    <property type="entry name" value="Thiamin diphosphate-binding fold (THDP-binding)"/>
    <property type="match status" value="2"/>
</dbReference>
<dbReference type="GO" id="GO:0009097">
    <property type="term" value="P:isoleucine biosynthetic process"/>
    <property type="evidence" value="ECO:0007669"/>
    <property type="project" value="TreeGrafter"/>
</dbReference>
<comment type="caution">
    <text evidence="8">The sequence shown here is derived from an EMBL/GenBank/DDBJ whole genome shotgun (WGS) entry which is preliminary data.</text>
</comment>
<dbReference type="InterPro" id="IPR029035">
    <property type="entry name" value="DHS-like_NAD/FAD-binding_dom"/>
</dbReference>
<evidence type="ECO:0000259" key="5">
    <source>
        <dbReference type="Pfam" id="PF00205"/>
    </source>
</evidence>
<evidence type="ECO:0000313" key="8">
    <source>
        <dbReference type="EMBL" id="RKQ33747.1"/>
    </source>
</evidence>
<dbReference type="FunFam" id="3.40.50.970:FF:000007">
    <property type="entry name" value="Acetolactate synthase"/>
    <property type="match status" value="1"/>
</dbReference>
<dbReference type="GO" id="GO:0030976">
    <property type="term" value="F:thiamine pyrophosphate binding"/>
    <property type="evidence" value="ECO:0007669"/>
    <property type="project" value="InterPro"/>
</dbReference>
<keyword evidence="2 3" id="KW-0786">Thiamine pyrophosphate</keyword>
<sequence length="567" mass="59593">MTAPVAAATTPAPASRNDSAASRGLTAGQAVVAGLRERGVDTVFGIPGVQTYELFDALRTTPGIEVIGTRHEQACAYMALGYAQSTGRPGVYSVVPGPGVLNAGAGMLTSLATSTPTVCLTSEIPTEFIGRGMGHLHEMPDQQATVSSFSKWATTVTDPAEVPAAMAEAFGQATGGRPGPAVVAVPWDVLTQKALMEPVAAPAAPAAGAEAEDVARAAEFLVSARNPMIMVGSGARHAGDGIRALAEKLQAPVVSLRGGRGIVSDEHPLGFTSAEGFERWADTDVLLGIGTRQELVWFRWPDAPEGLRTVNVDVDPAQQDRLVPDVALTGDARLVTAQLLEALHNVPARPSRTAELAAVKAATRAEVAELQPHSSYLDAIRETLPRDGYFVEEVSQIGFASIFALEIYEPRHFITSGYQGNLGYGFQTALGVQAAHRDSVVVSVTGDGGFMYGVQELATAVQYGLNVITVVFDNHAFGNVQADQVRIYGHGSATELANPDFVALAESFGALGLRATTPDELRAAMAEAVAARRPTVIEVPMPLSLEQSPWKFLMPASRAKAAQPERP</sequence>
<comment type="similarity">
    <text evidence="1 3">Belongs to the TPP enzyme family.</text>
</comment>
<evidence type="ECO:0000256" key="3">
    <source>
        <dbReference type="RuleBase" id="RU362132"/>
    </source>
</evidence>
<feature type="domain" description="Thiamine pyrophosphate enzyme N-terminal TPP-binding" evidence="7">
    <location>
        <begin position="26"/>
        <end position="144"/>
    </location>
</feature>
<feature type="region of interest" description="Disordered" evidence="4">
    <location>
        <begin position="1"/>
        <end position="23"/>
    </location>
</feature>
<dbReference type="Pfam" id="PF00205">
    <property type="entry name" value="TPP_enzyme_M"/>
    <property type="match status" value="1"/>
</dbReference>
<evidence type="ECO:0000259" key="6">
    <source>
        <dbReference type="Pfam" id="PF02775"/>
    </source>
</evidence>
<dbReference type="PANTHER" id="PTHR18968:SF167">
    <property type="entry name" value="ACETOLACTATE SYNTHASE LARGE SUBUNIT ILVB2-RELATED"/>
    <property type="match status" value="1"/>
</dbReference>
<dbReference type="GO" id="GO:0050660">
    <property type="term" value="F:flavin adenine dinucleotide binding"/>
    <property type="evidence" value="ECO:0007669"/>
    <property type="project" value="TreeGrafter"/>
</dbReference>
<protein>
    <recommendedName>
        <fullName evidence="10">Thiamine pyrophosphate-binding protein</fullName>
    </recommendedName>
</protein>
<accession>A0A495A2K3</accession>
<dbReference type="Pfam" id="PF02776">
    <property type="entry name" value="TPP_enzyme_N"/>
    <property type="match status" value="1"/>
</dbReference>
<feature type="domain" description="Thiamine pyrophosphate enzyme central" evidence="5">
    <location>
        <begin position="214"/>
        <end position="339"/>
    </location>
</feature>
<dbReference type="InterPro" id="IPR011766">
    <property type="entry name" value="TPP_enzyme_TPP-bd"/>
</dbReference>
<dbReference type="PANTHER" id="PTHR18968">
    <property type="entry name" value="THIAMINE PYROPHOSPHATE ENZYMES"/>
    <property type="match status" value="1"/>
</dbReference>
<name>A0A495A2K3_9MICC</name>
<evidence type="ECO:0000313" key="9">
    <source>
        <dbReference type="Proteomes" id="UP000249516"/>
    </source>
</evidence>
<dbReference type="AlphaFoldDB" id="A0A495A2K3"/>
<dbReference type="InterPro" id="IPR029061">
    <property type="entry name" value="THDP-binding"/>
</dbReference>